<reference evidence="2 3" key="1">
    <citation type="submission" date="2019-07" db="EMBL/GenBank/DDBJ databases">
        <title>Whole genome shotgun sequence of Lactobacillus rapi NBRC 109618.</title>
        <authorList>
            <person name="Hosoyama A."/>
            <person name="Uohara A."/>
            <person name="Ohji S."/>
            <person name="Ichikawa N."/>
        </authorList>
    </citation>
    <scope>NUCLEOTIDE SEQUENCE [LARGE SCALE GENOMIC DNA]</scope>
    <source>
        <strain evidence="2 3">NBRC 109618</strain>
    </source>
</reference>
<dbReference type="RefSeq" id="WP_056981766.1">
    <property type="nucleotide sequence ID" value="NZ_BKAM01000065.1"/>
</dbReference>
<dbReference type="PROSITE" id="PS51094">
    <property type="entry name" value="PTS_EIIA_TYPE_2"/>
    <property type="match status" value="1"/>
</dbReference>
<dbReference type="PANTHER" id="PTHR47738">
    <property type="entry name" value="PTS SYSTEM FRUCTOSE-LIKE EIIA COMPONENT-RELATED"/>
    <property type="match status" value="1"/>
</dbReference>
<dbReference type="InterPro" id="IPR002178">
    <property type="entry name" value="PTS_EIIA_type-2_dom"/>
</dbReference>
<dbReference type="SUPFAM" id="SSF55804">
    <property type="entry name" value="Phoshotransferase/anion transport protein"/>
    <property type="match status" value="1"/>
</dbReference>
<protein>
    <recommendedName>
        <fullName evidence="1">PTS EIIA type-2 domain-containing protein</fullName>
    </recommendedName>
</protein>
<proteinExistence type="predicted"/>
<evidence type="ECO:0000259" key="1">
    <source>
        <dbReference type="PROSITE" id="PS51094"/>
    </source>
</evidence>
<dbReference type="OrthoDB" id="2294208at2"/>
<dbReference type="STRING" id="1423795.FD12_GL001664"/>
<accession>A0A512PQ33</accession>
<name>A0A512PQ33_9LACO</name>
<dbReference type="InterPro" id="IPR051541">
    <property type="entry name" value="PTS_SugarTrans_NitroReg"/>
</dbReference>
<organism evidence="2 3">
    <name type="scientific">Lentilactobacillus rapi</name>
    <dbReference type="NCBI Taxonomy" id="481723"/>
    <lineage>
        <taxon>Bacteria</taxon>
        <taxon>Bacillati</taxon>
        <taxon>Bacillota</taxon>
        <taxon>Bacilli</taxon>
        <taxon>Lactobacillales</taxon>
        <taxon>Lactobacillaceae</taxon>
        <taxon>Lentilactobacillus</taxon>
    </lineage>
</organism>
<gene>
    <name evidence="2" type="ORF">LRA02_21840</name>
</gene>
<dbReference type="Pfam" id="PF00359">
    <property type="entry name" value="PTS_EIIA_2"/>
    <property type="match status" value="1"/>
</dbReference>
<dbReference type="Gene3D" id="3.40.930.10">
    <property type="entry name" value="Mannitol-specific EII, Chain A"/>
    <property type="match status" value="1"/>
</dbReference>
<feature type="domain" description="PTS EIIA type-2" evidence="1">
    <location>
        <begin position="2"/>
        <end position="147"/>
    </location>
</feature>
<dbReference type="AlphaFoldDB" id="A0A512PQ33"/>
<comment type="caution">
    <text evidence="2">The sequence shown here is derived from an EMBL/GenBank/DDBJ whole genome shotgun (WGS) entry which is preliminary data.</text>
</comment>
<evidence type="ECO:0000313" key="3">
    <source>
        <dbReference type="Proteomes" id="UP000321569"/>
    </source>
</evidence>
<sequence length="147" mass="17119">MKLMNEDSVIFAEKQYTKRELFESVCNQLAKSRVLSDASEVVKQLLEREEISDTRIDDLIAMPHCESSAVIFPKIILVNCRKFPIFWDHDVMVTGIVFLFIPTSDSDEIKEIPHFVKKLADPNVTKELFESNNRTQFIADVHLFERR</sequence>
<dbReference type="EMBL" id="BKAM01000065">
    <property type="protein sequence ID" value="GEP73316.1"/>
    <property type="molecule type" value="Genomic_DNA"/>
</dbReference>
<dbReference type="Proteomes" id="UP000321569">
    <property type="component" value="Unassembled WGS sequence"/>
</dbReference>
<dbReference type="InterPro" id="IPR016152">
    <property type="entry name" value="PTrfase/Anion_transptr"/>
</dbReference>
<evidence type="ECO:0000313" key="2">
    <source>
        <dbReference type="EMBL" id="GEP73316.1"/>
    </source>
</evidence>